<reference evidence="5" key="1">
    <citation type="submission" date="2025-08" db="UniProtKB">
        <authorList>
            <consortium name="Ensembl"/>
        </authorList>
    </citation>
    <scope>IDENTIFICATION</scope>
</reference>
<dbReference type="GO" id="GO:0004896">
    <property type="term" value="F:cytokine receptor activity"/>
    <property type="evidence" value="ECO:0007669"/>
    <property type="project" value="TreeGrafter"/>
</dbReference>
<proteinExistence type="predicted"/>
<evidence type="ECO:0000313" key="6">
    <source>
        <dbReference type="Proteomes" id="UP000261600"/>
    </source>
</evidence>
<dbReference type="Pfam" id="PF09294">
    <property type="entry name" value="Interfer-bind"/>
    <property type="match status" value="1"/>
</dbReference>
<dbReference type="Proteomes" id="UP000261600">
    <property type="component" value="Unplaced"/>
</dbReference>
<dbReference type="GO" id="GO:0005886">
    <property type="term" value="C:plasma membrane"/>
    <property type="evidence" value="ECO:0007669"/>
    <property type="project" value="TreeGrafter"/>
</dbReference>
<dbReference type="SUPFAM" id="SSF49265">
    <property type="entry name" value="Fibronectin type III"/>
    <property type="match status" value="2"/>
</dbReference>
<feature type="signal peptide" evidence="2">
    <location>
        <begin position="1"/>
        <end position="18"/>
    </location>
</feature>
<dbReference type="STRING" id="43700.ENSMALP00000011153"/>
<dbReference type="CTD" id="3460"/>
<organism evidence="5 6">
    <name type="scientific">Monopterus albus</name>
    <name type="common">Swamp eel</name>
    <dbReference type="NCBI Taxonomy" id="43700"/>
    <lineage>
        <taxon>Eukaryota</taxon>
        <taxon>Metazoa</taxon>
        <taxon>Chordata</taxon>
        <taxon>Craniata</taxon>
        <taxon>Vertebrata</taxon>
        <taxon>Euteleostomi</taxon>
        <taxon>Actinopterygii</taxon>
        <taxon>Neopterygii</taxon>
        <taxon>Teleostei</taxon>
        <taxon>Neoteleostei</taxon>
        <taxon>Acanthomorphata</taxon>
        <taxon>Anabantaria</taxon>
        <taxon>Synbranchiformes</taxon>
        <taxon>Synbranchidae</taxon>
        <taxon>Monopterus</taxon>
    </lineage>
</organism>
<keyword evidence="1" id="KW-1133">Transmembrane helix</keyword>
<keyword evidence="1" id="KW-0812">Transmembrane</keyword>
<dbReference type="RefSeq" id="NP_001347717.1">
    <property type="nucleotide sequence ID" value="NM_001360788.1"/>
</dbReference>
<dbReference type="OrthoDB" id="9932619at2759"/>
<feature type="domain" description="Fibronectin type-III" evidence="3">
    <location>
        <begin position="22"/>
        <end position="102"/>
    </location>
</feature>
<evidence type="ECO:0000259" key="4">
    <source>
        <dbReference type="Pfam" id="PF09294"/>
    </source>
</evidence>
<dbReference type="InterPro" id="IPR013783">
    <property type="entry name" value="Ig-like_fold"/>
</dbReference>
<dbReference type="PANTHER" id="PTHR20859">
    <property type="entry name" value="INTERFERON/INTERLEUKIN RECEPTOR"/>
    <property type="match status" value="1"/>
</dbReference>
<feature type="domain" description="Interferon/interleukin receptor" evidence="4">
    <location>
        <begin position="116"/>
        <end position="202"/>
    </location>
</feature>
<evidence type="ECO:0000313" key="5">
    <source>
        <dbReference type="Ensembl" id="ENSMALP00000011153.1"/>
    </source>
</evidence>
<dbReference type="InterPro" id="IPR050650">
    <property type="entry name" value="Type-II_Cytokine-TF_Rcpt"/>
</dbReference>
<keyword evidence="1" id="KW-0472">Membrane</keyword>
<dbReference type="GeneID" id="109951993"/>
<feature type="chain" id="PRO_5018652362" evidence="2">
    <location>
        <begin position="19"/>
        <end position="291"/>
    </location>
</feature>
<sequence length="291" mass="32537">MIFVFLYIQVIVQVPVLSEWLLAPPQNILVEKGLLTWTNATQEGGVTYSVQYRSLDTKVWKNVAACVQTSFKFCNITYIKAENENGCVTLRVRAERRGLTSKPVEACSQHGDSCSPEVSLTPWPGSLTVHLSRNHSMALEHGGHVKHRVYYGKEGESLLNHIDGASSVSIHGLEEGQHYCIKVQYINYNIPVGAESCTQCEVIPESRNNQKQTQLTVAVVVPIFLLILILVIAYVLIYQSGRIKHCLRPPYEISDILLQPFPEHHILSSTSTPSESYDVISSITPEEFKGE</sequence>
<dbReference type="PANTHER" id="PTHR20859:SF46">
    <property type="entry name" value="INTERFERON GAMMA RECEPTOR 2"/>
    <property type="match status" value="1"/>
</dbReference>
<dbReference type="Pfam" id="PF01108">
    <property type="entry name" value="Tissue_fac"/>
    <property type="match status" value="1"/>
</dbReference>
<evidence type="ECO:0000256" key="1">
    <source>
        <dbReference type="SAM" id="Phobius"/>
    </source>
</evidence>
<accession>A0A3Q3IZC0</accession>
<protein>
    <submittedName>
        <fullName evidence="5">Interferon gamma receptor 2</fullName>
    </submittedName>
</protein>
<keyword evidence="2" id="KW-0732">Signal</keyword>
<feature type="transmembrane region" description="Helical" evidence="1">
    <location>
        <begin position="215"/>
        <end position="238"/>
    </location>
</feature>
<dbReference type="Gene3D" id="2.60.40.10">
    <property type="entry name" value="Immunoglobulins"/>
    <property type="match status" value="2"/>
</dbReference>
<evidence type="ECO:0000259" key="3">
    <source>
        <dbReference type="Pfam" id="PF01108"/>
    </source>
</evidence>
<dbReference type="InterPro" id="IPR015373">
    <property type="entry name" value="Interferon/interleukin_rcp_dom"/>
</dbReference>
<dbReference type="CDD" id="cd00063">
    <property type="entry name" value="FN3"/>
    <property type="match status" value="1"/>
</dbReference>
<keyword evidence="6" id="KW-1185">Reference proteome</keyword>
<evidence type="ECO:0000256" key="2">
    <source>
        <dbReference type="SAM" id="SignalP"/>
    </source>
</evidence>
<name>A0A3Q3IZC0_MONAL</name>
<dbReference type="AlphaFoldDB" id="A0A3Q3IZC0"/>
<reference evidence="5" key="2">
    <citation type="submission" date="2025-09" db="UniProtKB">
        <authorList>
            <consortium name="Ensembl"/>
        </authorList>
    </citation>
    <scope>IDENTIFICATION</scope>
</reference>
<dbReference type="InterPro" id="IPR003961">
    <property type="entry name" value="FN3_dom"/>
</dbReference>
<dbReference type="Ensembl" id="ENSMALT00000011393.1">
    <property type="protein sequence ID" value="ENSMALP00000011153.1"/>
    <property type="gene ID" value="ENSMALG00000007935.1"/>
</dbReference>
<dbReference type="InterPro" id="IPR036116">
    <property type="entry name" value="FN3_sf"/>
</dbReference>